<feature type="coiled-coil region" evidence="1">
    <location>
        <begin position="1"/>
        <end position="28"/>
    </location>
</feature>
<dbReference type="AlphaFoldDB" id="A0A5C6NH51"/>
<comment type="caution">
    <text evidence="2">The sequence shown here is derived from an EMBL/GenBank/DDBJ whole genome shotgun (WGS) entry which is preliminary data.</text>
</comment>
<keyword evidence="1" id="KW-0175">Coiled coil</keyword>
<keyword evidence="3" id="KW-1185">Reference proteome</keyword>
<evidence type="ECO:0000256" key="1">
    <source>
        <dbReference type="SAM" id="Coils"/>
    </source>
</evidence>
<sequence length="222" mass="26283">MENLQVKLEDLEYESTEQQNRLKTTVEEQNKVIRTLKADLIRSNKERESLTVQLQENKALAEEYRKIMKEIERRHSLKKSKNINPQMRKLICHNTVLMEKLDQSKILIDTEKANSKQLQMQCQQLQTYIRRFEEDLQACTSVITEPKELKQKVATLKSIYLDNRKIDPSLDNLETGYQSKIGALEKKIARLMRIKKNDENIRKRMEQKLSATVSTFTKREKE</sequence>
<protein>
    <submittedName>
        <fullName evidence="2">Uncharacterized protein</fullName>
    </submittedName>
</protein>
<evidence type="ECO:0000313" key="3">
    <source>
        <dbReference type="Proteomes" id="UP000324091"/>
    </source>
</evidence>
<dbReference type="Proteomes" id="UP000324091">
    <property type="component" value="Chromosome 20"/>
</dbReference>
<dbReference type="EMBL" id="RHFK02000013">
    <property type="protein sequence ID" value="TWW66804.1"/>
    <property type="molecule type" value="Genomic_DNA"/>
</dbReference>
<gene>
    <name evidence="2" type="ORF">D4764_20G0008360</name>
</gene>
<organism evidence="2 3">
    <name type="scientific">Takifugu flavidus</name>
    <name type="common">sansaifugu</name>
    <dbReference type="NCBI Taxonomy" id="433684"/>
    <lineage>
        <taxon>Eukaryota</taxon>
        <taxon>Metazoa</taxon>
        <taxon>Chordata</taxon>
        <taxon>Craniata</taxon>
        <taxon>Vertebrata</taxon>
        <taxon>Euteleostomi</taxon>
        <taxon>Actinopterygii</taxon>
        <taxon>Neopterygii</taxon>
        <taxon>Teleostei</taxon>
        <taxon>Neoteleostei</taxon>
        <taxon>Acanthomorphata</taxon>
        <taxon>Eupercaria</taxon>
        <taxon>Tetraodontiformes</taxon>
        <taxon>Tetradontoidea</taxon>
        <taxon>Tetraodontidae</taxon>
        <taxon>Takifugu</taxon>
    </lineage>
</organism>
<reference evidence="2 3" key="1">
    <citation type="submission" date="2019-04" db="EMBL/GenBank/DDBJ databases">
        <title>Chromosome genome assembly for Takifugu flavidus.</title>
        <authorList>
            <person name="Xiao S."/>
        </authorList>
    </citation>
    <scope>NUCLEOTIDE SEQUENCE [LARGE SCALE GENOMIC DNA]</scope>
    <source>
        <strain evidence="2">HTHZ2018</strain>
        <tissue evidence="2">Muscle</tissue>
    </source>
</reference>
<evidence type="ECO:0000313" key="2">
    <source>
        <dbReference type="EMBL" id="TWW66804.1"/>
    </source>
</evidence>
<accession>A0A5C6NH51</accession>
<proteinExistence type="predicted"/>
<name>A0A5C6NH51_9TELE</name>